<proteinExistence type="predicted"/>
<accession>A8ZYV2</accession>
<dbReference type="KEGG" id="dol:Dole_1403"/>
<feature type="transmembrane region" description="Helical" evidence="2">
    <location>
        <begin position="441"/>
        <end position="465"/>
    </location>
</feature>
<gene>
    <name evidence="3" type="ordered locus">Dole_1403</name>
</gene>
<keyword evidence="2" id="KW-1133">Transmembrane helix</keyword>
<dbReference type="eggNOG" id="COG4972">
    <property type="taxonomic scope" value="Bacteria"/>
</dbReference>
<keyword evidence="2" id="KW-0812">Transmembrane</keyword>
<dbReference type="EMBL" id="CP000859">
    <property type="protein sequence ID" value="ABW67207.1"/>
    <property type="molecule type" value="Genomic_DNA"/>
</dbReference>
<dbReference type="HOGENOM" id="CLU_469886_0_0_7"/>
<dbReference type="Gene3D" id="3.30.1490.300">
    <property type="match status" value="1"/>
</dbReference>
<dbReference type="Gene3D" id="3.30.420.40">
    <property type="match status" value="2"/>
</dbReference>
<evidence type="ECO:0000313" key="4">
    <source>
        <dbReference type="Proteomes" id="UP000008561"/>
    </source>
</evidence>
<dbReference type="InterPro" id="IPR050696">
    <property type="entry name" value="FtsA/MreB"/>
</dbReference>
<evidence type="ECO:0000256" key="2">
    <source>
        <dbReference type="SAM" id="Phobius"/>
    </source>
</evidence>
<keyword evidence="2" id="KW-0472">Membrane</keyword>
<feature type="compositionally biased region" description="Low complexity" evidence="1">
    <location>
        <begin position="20"/>
        <end position="37"/>
    </location>
</feature>
<feature type="region of interest" description="Disordered" evidence="1">
    <location>
        <begin position="1"/>
        <end position="45"/>
    </location>
</feature>
<sequence>MKKEQELTSTERLLNKIKTSAPESSAAPASRPDAIPSGPAATFRPRRTPALSATLFPRAARSAPTGIIFGKEAFSIVTPGTGVDGGAYVADILNISYPDGVDIFSEGFGDIISKALAGLDPARRSRVWCVLPDNLVDIRYLKLPRTTGDNLANAAFWSYKKEVVADEKDIVFDYEVLDEITERGVAKLGVCAYSVHKDVVARTREVLEGAGCVVEGITSGAFALQTLIKSRALRPDIENICCVHVGREASAIHIFSGASLMLVRQIRAGLASLAEAMMSAGEGEEVLHLENEGPGDTAVDHLVRYMREMGDAAGTDADTLFPALGPAVERIGRQVERTIAFFRQNIQPDRVSAVLIHGEVAGYRPFVSAIADLLGIPVYTPDDVLSSDVRLLHANHLKQEAQFLFGLGLVRASLAVTPNILFTATDKRAYQKAAIVNKGAWAVFLLALAACIGMVSWQGLTLAGLHNERGRLVQGTDAGAGGLDQGVLTSISAKVESQQKVLRAKTAKLAPRVLIHEMVALTPEKIKLSGMTLSLAESRQIDFSGYVLGSAYAQESALAAYVMDLSASPLFEQVRVNRRGKAQLDGQDVLEFSATITL</sequence>
<dbReference type="PANTHER" id="PTHR32432">
    <property type="entry name" value="CELL DIVISION PROTEIN FTSA-RELATED"/>
    <property type="match status" value="1"/>
</dbReference>
<dbReference type="STRING" id="96561.Dole_1403"/>
<dbReference type="Proteomes" id="UP000008561">
    <property type="component" value="Chromosome"/>
</dbReference>
<evidence type="ECO:0000313" key="3">
    <source>
        <dbReference type="EMBL" id="ABW67207.1"/>
    </source>
</evidence>
<evidence type="ECO:0000256" key="1">
    <source>
        <dbReference type="SAM" id="MobiDB-lite"/>
    </source>
</evidence>
<dbReference type="RefSeq" id="WP_012174823.1">
    <property type="nucleotide sequence ID" value="NC_009943.1"/>
</dbReference>
<evidence type="ECO:0008006" key="5">
    <source>
        <dbReference type="Google" id="ProtNLM"/>
    </source>
</evidence>
<dbReference type="OrthoDB" id="5414910at2"/>
<dbReference type="AlphaFoldDB" id="A8ZYV2"/>
<reference evidence="3 4" key="1">
    <citation type="submission" date="2007-10" db="EMBL/GenBank/DDBJ databases">
        <title>Complete sequence of Desulfococcus oleovorans Hxd3.</title>
        <authorList>
            <consortium name="US DOE Joint Genome Institute"/>
            <person name="Copeland A."/>
            <person name="Lucas S."/>
            <person name="Lapidus A."/>
            <person name="Barry K."/>
            <person name="Glavina del Rio T."/>
            <person name="Dalin E."/>
            <person name="Tice H."/>
            <person name="Pitluck S."/>
            <person name="Kiss H."/>
            <person name="Brettin T."/>
            <person name="Bruce D."/>
            <person name="Detter J.C."/>
            <person name="Han C."/>
            <person name="Schmutz J."/>
            <person name="Larimer F."/>
            <person name="Land M."/>
            <person name="Hauser L."/>
            <person name="Kyrpides N."/>
            <person name="Kim E."/>
            <person name="Wawrik B."/>
            <person name="Richardson P."/>
        </authorList>
    </citation>
    <scope>NUCLEOTIDE SEQUENCE [LARGE SCALE GENOMIC DNA]</scope>
    <source>
        <strain evidence="4">DSM 6200 / JCM 39069 / Hxd3</strain>
    </source>
</reference>
<dbReference type="PANTHER" id="PTHR32432:SF3">
    <property type="entry name" value="ETHANOLAMINE UTILIZATION PROTEIN EUTJ"/>
    <property type="match status" value="1"/>
</dbReference>
<name>A8ZYV2_DESOH</name>
<protein>
    <recommendedName>
        <fullName evidence="5">Pilus assembly protein PilM</fullName>
    </recommendedName>
</protein>
<keyword evidence="4" id="KW-1185">Reference proteome</keyword>
<organism evidence="3 4">
    <name type="scientific">Desulfosudis oleivorans (strain DSM 6200 / JCM 39069 / Hxd3)</name>
    <name type="common">Desulfococcus oleovorans</name>
    <dbReference type="NCBI Taxonomy" id="96561"/>
    <lineage>
        <taxon>Bacteria</taxon>
        <taxon>Pseudomonadati</taxon>
        <taxon>Thermodesulfobacteriota</taxon>
        <taxon>Desulfobacteria</taxon>
        <taxon>Desulfobacterales</taxon>
        <taxon>Desulfosudaceae</taxon>
        <taxon>Desulfosudis</taxon>
    </lineage>
</organism>